<proteinExistence type="predicted"/>
<feature type="compositionally biased region" description="Polar residues" evidence="1">
    <location>
        <begin position="16"/>
        <end position="29"/>
    </location>
</feature>
<reference evidence="4" key="3">
    <citation type="submission" date="2025-08" db="UniProtKB">
        <authorList>
            <consortium name="RefSeq"/>
        </authorList>
    </citation>
    <scope>IDENTIFICATION</scope>
    <source>
        <strain evidence="4">CBS 342.82</strain>
    </source>
</reference>
<dbReference type="AlphaFoldDB" id="A0A6J3LS58"/>
<dbReference type="RefSeq" id="XP_033455671.1">
    <property type="nucleotide sequence ID" value="XM_033608994.1"/>
</dbReference>
<sequence>MSMSMPRAGPPPVSHLSMSSGSDSRYNSMGGTGPGTPDDVPYNGGPYEAARPAGTSPPSSIHPGSFSDSSRPSGSGASSGQRPPSSASSVGMLSADGRRGPMNRDSSRSQIRPEGEEALSRHYVALKSYLSLQLHDEKGQIKPNRARDKLLRLSSTQFMELSTDVYDELIRREDERLQRLDNPPRFLLPKQNFHPKRNQARQKLSTLPIERFRQLATDVFFELERRIPRFVGGADRPMSSTSSGSRAPSRGGMRPPPPFGQNGRPRMGPNGPMSPYYPPGSPGMPPGNRRPSEAGSMGRPLPKTFQSSTIVPNKSTMVEDDEGDDDYTHDRTHSGGSFADRAKLEAQEAEITVLKEKLEDLETKLSDGGNSDQWASLREELEQKVLDAQALNEKLQSEIDQLRQGSSGRSIEELEEHNRELQAKLADDNAKAAYGDRMELLEEEIAKQETMMNEVRLEATNYLKEMRDLSRQHDQAIEQEERLATRVKQLEKENSEWRSRYAKIKAQNKSLRASTMGLGLSTELDHSSLLRQEGIISEGGLIRDTDVTRYQLAVESLLHVARGDSTSEMLTSVKNVVVSVSSLTAAVGTDGYPTPSPSPLGPNDGPQHPAPSVAKIKARVTGTANSLITATKQHAAAHGLSPVVLLDAAASNLTAAVVQLIKAVRIRPSSRSELHDIEAADEIQSLYGEDDDRIPQHTVDAHDTHLHTIHHDPPTATREDEEEEDDHFNAYSPDAVEPIDPSPSLLQLQPKAYQPRPSSSRSSKRNTNTSSRSSSRPPPLPEKDVPSPALSHAPSSTVTTPNPAKKVNGGWFAWGKRGDSPDSSADGSVDGYDDHTVSVVGTAATTSIDTVAAPPHPPNGLQTLTASQYKPYSPGGARA</sequence>
<dbReference type="GO" id="GO:0005078">
    <property type="term" value="F:MAP-kinase scaffold activity"/>
    <property type="evidence" value="ECO:0007669"/>
    <property type="project" value="TreeGrafter"/>
</dbReference>
<accession>A0A6J3LS58</accession>
<dbReference type="Pfam" id="PF08518">
    <property type="entry name" value="GIT_SHD"/>
    <property type="match status" value="2"/>
</dbReference>
<dbReference type="OrthoDB" id="5588096at2759"/>
<reference evidence="4" key="1">
    <citation type="submission" date="2020-01" db="EMBL/GenBank/DDBJ databases">
        <authorList>
            <consortium name="DOE Joint Genome Institute"/>
            <person name="Haridas S."/>
            <person name="Albert R."/>
            <person name="Binder M."/>
            <person name="Bloem J."/>
            <person name="Labutti K."/>
            <person name="Salamov A."/>
            <person name="Andreopoulos B."/>
            <person name="Baker S.E."/>
            <person name="Barry K."/>
            <person name="Bills G."/>
            <person name="Bluhm B.H."/>
            <person name="Cannon C."/>
            <person name="Castanera R."/>
            <person name="Culley D.E."/>
            <person name="Daum C."/>
            <person name="Ezra D."/>
            <person name="Gonzalez J.B."/>
            <person name="Henrissat B."/>
            <person name="Kuo A."/>
            <person name="Liang C."/>
            <person name="Lipzen A."/>
            <person name="Lutzoni F."/>
            <person name="Magnuson J."/>
            <person name="Mondo S."/>
            <person name="Nolan M."/>
            <person name="Ohm R."/>
            <person name="Pangilinan J."/>
            <person name="Park H.-J."/>
            <person name="Ramirez L."/>
            <person name="Alfaro M."/>
            <person name="Sun H."/>
            <person name="Tritt A."/>
            <person name="Yoshinaga Y."/>
            <person name="Zwiers L.-H."/>
            <person name="Turgeon B.G."/>
            <person name="Goodwin S.B."/>
            <person name="Spatafora J.W."/>
            <person name="Crous P.W."/>
            <person name="Grigoriev I.V."/>
        </authorList>
    </citation>
    <scope>NUCLEOTIDE SEQUENCE</scope>
    <source>
        <strain evidence="4">CBS 342.82</strain>
    </source>
</reference>
<keyword evidence="3" id="KW-1185">Reference proteome</keyword>
<evidence type="ECO:0000313" key="3">
    <source>
        <dbReference type="Proteomes" id="UP000504637"/>
    </source>
</evidence>
<evidence type="ECO:0000313" key="4">
    <source>
        <dbReference type="RefSeq" id="XP_033455671.1"/>
    </source>
</evidence>
<name>A0A6J3LS58_9PEZI</name>
<feature type="compositionally biased region" description="Pro residues" evidence="1">
    <location>
        <begin position="275"/>
        <end position="285"/>
    </location>
</feature>
<feature type="region of interest" description="Disordered" evidence="1">
    <location>
        <begin position="847"/>
        <end position="879"/>
    </location>
</feature>
<dbReference type="InterPro" id="IPR039892">
    <property type="entry name" value="Spa2/Sph1"/>
</dbReference>
<protein>
    <recommendedName>
        <fullName evidence="2">Rhodanese domain-containing protein</fullName>
    </recommendedName>
</protein>
<gene>
    <name evidence="4" type="ORF">K489DRAFT_87183</name>
</gene>
<feature type="region of interest" description="Disordered" evidence="1">
    <location>
        <begin position="702"/>
        <end position="834"/>
    </location>
</feature>
<organism evidence="4">
    <name type="scientific">Dissoconium aciculare CBS 342.82</name>
    <dbReference type="NCBI Taxonomy" id="1314786"/>
    <lineage>
        <taxon>Eukaryota</taxon>
        <taxon>Fungi</taxon>
        <taxon>Dikarya</taxon>
        <taxon>Ascomycota</taxon>
        <taxon>Pezizomycotina</taxon>
        <taxon>Dothideomycetes</taxon>
        <taxon>Dothideomycetidae</taxon>
        <taxon>Mycosphaerellales</taxon>
        <taxon>Dissoconiaceae</taxon>
        <taxon>Dissoconium</taxon>
    </lineage>
</organism>
<dbReference type="GeneID" id="54366795"/>
<feature type="domain" description="Rhodanese" evidence="2">
    <location>
        <begin position="807"/>
        <end position="823"/>
    </location>
</feature>
<dbReference type="GO" id="GO:0005826">
    <property type="term" value="C:actomyosin contractile ring"/>
    <property type="evidence" value="ECO:0007669"/>
    <property type="project" value="TreeGrafter"/>
</dbReference>
<feature type="compositionally biased region" description="Low complexity" evidence="1">
    <location>
        <begin position="755"/>
        <end position="775"/>
    </location>
</feature>
<feature type="compositionally biased region" description="Basic and acidic residues" evidence="1">
    <location>
        <begin position="702"/>
        <end position="713"/>
    </location>
</feature>
<dbReference type="PANTHER" id="PTHR21601:SF0">
    <property type="entry name" value="PROTEIN SPA2-RELATED"/>
    <property type="match status" value="1"/>
</dbReference>
<feature type="region of interest" description="Disordered" evidence="1">
    <location>
        <begin position="1"/>
        <end position="115"/>
    </location>
</feature>
<dbReference type="Proteomes" id="UP000504637">
    <property type="component" value="Unplaced"/>
</dbReference>
<dbReference type="InterPro" id="IPR001763">
    <property type="entry name" value="Rhodanese-like_dom"/>
</dbReference>
<reference evidence="4" key="2">
    <citation type="submission" date="2020-04" db="EMBL/GenBank/DDBJ databases">
        <authorList>
            <consortium name="NCBI Genome Project"/>
        </authorList>
    </citation>
    <scope>NUCLEOTIDE SEQUENCE</scope>
    <source>
        <strain evidence="4">CBS 342.82</strain>
    </source>
</reference>
<feature type="compositionally biased region" description="Polar residues" evidence="1">
    <location>
        <begin position="304"/>
        <end position="316"/>
    </location>
</feature>
<feature type="region of interest" description="Disordered" evidence="1">
    <location>
        <begin position="589"/>
        <end position="612"/>
    </location>
</feature>
<dbReference type="GO" id="GO:1902716">
    <property type="term" value="C:cell cortex of growing cell tip"/>
    <property type="evidence" value="ECO:0007669"/>
    <property type="project" value="TreeGrafter"/>
</dbReference>
<feature type="region of interest" description="Disordered" evidence="1">
    <location>
        <begin position="232"/>
        <end position="342"/>
    </location>
</feature>
<feature type="compositionally biased region" description="Polar residues" evidence="1">
    <location>
        <begin position="860"/>
        <end position="870"/>
    </location>
</feature>
<feature type="compositionally biased region" description="Low complexity" evidence="1">
    <location>
        <begin position="236"/>
        <end position="253"/>
    </location>
</feature>
<dbReference type="SMART" id="SM00555">
    <property type="entry name" value="GIT"/>
    <property type="match status" value="2"/>
</dbReference>
<evidence type="ECO:0000259" key="2">
    <source>
        <dbReference type="PROSITE" id="PS50206"/>
    </source>
</evidence>
<dbReference type="PROSITE" id="PS50206">
    <property type="entry name" value="RHODANESE_3"/>
    <property type="match status" value="1"/>
</dbReference>
<dbReference type="PANTHER" id="PTHR21601">
    <property type="entry name" value="SPA2 PROTEIN"/>
    <property type="match status" value="1"/>
</dbReference>
<dbReference type="Pfam" id="PF23742">
    <property type="entry name" value="VBS_C3G9"/>
    <property type="match status" value="1"/>
</dbReference>
<feature type="compositionally biased region" description="Low complexity" evidence="1">
    <location>
        <begin position="63"/>
        <end position="89"/>
    </location>
</feature>
<feature type="compositionally biased region" description="Polar residues" evidence="1">
    <location>
        <begin position="793"/>
        <end position="802"/>
    </location>
</feature>
<dbReference type="InterPro" id="IPR013724">
    <property type="entry name" value="GIT_SHD"/>
</dbReference>
<dbReference type="InterPro" id="IPR056439">
    <property type="entry name" value="VBS_C3G9"/>
</dbReference>
<feature type="compositionally biased region" description="Basic and acidic residues" evidence="1">
    <location>
        <begin position="105"/>
        <end position="115"/>
    </location>
</feature>
<evidence type="ECO:0000256" key="1">
    <source>
        <dbReference type="SAM" id="MobiDB-lite"/>
    </source>
</evidence>